<keyword evidence="4" id="KW-1185">Reference proteome</keyword>
<evidence type="ECO:0000256" key="1">
    <source>
        <dbReference type="SAM" id="MobiDB-lite"/>
    </source>
</evidence>
<keyword evidence="2" id="KW-0472">Membrane</keyword>
<dbReference type="EMBL" id="JTEO01000004">
    <property type="protein sequence ID" value="MCQ6962718.1"/>
    <property type="molecule type" value="Genomic_DNA"/>
</dbReference>
<proteinExistence type="predicted"/>
<organism evidence="3 4">
    <name type="scientific">Methanolobus chelungpuianus</name>
    <dbReference type="NCBI Taxonomy" id="502115"/>
    <lineage>
        <taxon>Archaea</taxon>
        <taxon>Methanobacteriati</taxon>
        <taxon>Methanobacteriota</taxon>
        <taxon>Stenosarchaea group</taxon>
        <taxon>Methanomicrobia</taxon>
        <taxon>Methanosarcinales</taxon>
        <taxon>Methanosarcinaceae</taxon>
        <taxon>Methanolobus</taxon>
    </lineage>
</organism>
<dbReference type="AlphaFoldDB" id="A0AAE3HAU7"/>
<feature type="transmembrane region" description="Helical" evidence="2">
    <location>
        <begin position="6"/>
        <end position="25"/>
    </location>
</feature>
<dbReference type="Proteomes" id="UP001206983">
    <property type="component" value="Unassembled WGS sequence"/>
</dbReference>
<gene>
    <name evidence="3" type="ORF">PV02_06280</name>
</gene>
<evidence type="ECO:0000313" key="4">
    <source>
        <dbReference type="Proteomes" id="UP001206983"/>
    </source>
</evidence>
<comment type="caution">
    <text evidence="3">The sequence shown here is derived from an EMBL/GenBank/DDBJ whole genome shotgun (WGS) entry which is preliminary data.</text>
</comment>
<evidence type="ECO:0000256" key="2">
    <source>
        <dbReference type="SAM" id="Phobius"/>
    </source>
</evidence>
<dbReference type="InterPro" id="IPR035258">
    <property type="entry name" value="DUF5350"/>
</dbReference>
<keyword evidence="2" id="KW-0812">Transmembrane</keyword>
<evidence type="ECO:0008006" key="5">
    <source>
        <dbReference type="Google" id="ProtNLM"/>
    </source>
</evidence>
<evidence type="ECO:0000313" key="3">
    <source>
        <dbReference type="EMBL" id="MCQ6962718.1"/>
    </source>
</evidence>
<dbReference type="Pfam" id="PF17299">
    <property type="entry name" value="DUF5350"/>
    <property type="match status" value="1"/>
</dbReference>
<protein>
    <recommendedName>
        <fullName evidence="5">DUF5350 domain-containing protein</fullName>
    </recommendedName>
</protein>
<accession>A0AAE3HAU7</accession>
<sequence length="82" mass="9390">MIWLVLLGIIAYLVYLIIKFHRGLIMGKTGSIEWVKVKGRKGRTIKVQKSKEIKAHPGPAQRYASNGTKRRFMQRSPKALVK</sequence>
<feature type="region of interest" description="Disordered" evidence="1">
    <location>
        <begin position="55"/>
        <end position="82"/>
    </location>
</feature>
<keyword evidence="2" id="KW-1133">Transmembrane helix</keyword>
<reference evidence="3 4" key="1">
    <citation type="journal article" date="2011" name="Appl. Environ. Microbiol.">
        <title>Methanogenic archaea isolated from Taiwan's Chelungpu fault.</title>
        <authorList>
            <person name="Wu S.Y."/>
            <person name="Lai M.C."/>
        </authorList>
    </citation>
    <scope>NUCLEOTIDE SEQUENCE [LARGE SCALE GENOMIC DNA]</scope>
    <source>
        <strain evidence="3 4">St545Mb</strain>
    </source>
</reference>
<name>A0AAE3HAU7_9EURY</name>